<accession>A0AAN9R0N5</accession>
<keyword evidence="1" id="KW-0472">Membrane</keyword>
<evidence type="ECO:0000313" key="3">
    <source>
        <dbReference type="Proteomes" id="UP001374584"/>
    </source>
</evidence>
<reference evidence="2 3" key="1">
    <citation type="submission" date="2024-01" db="EMBL/GenBank/DDBJ databases">
        <title>The genomes of 5 underutilized Papilionoideae crops provide insights into root nodulation and disease resistanc.</title>
        <authorList>
            <person name="Jiang F."/>
        </authorList>
    </citation>
    <scope>NUCLEOTIDE SEQUENCE [LARGE SCALE GENOMIC DNA]</scope>
    <source>
        <strain evidence="2">JINMINGXINNONG_FW02</strain>
        <tissue evidence="2">Leaves</tissue>
    </source>
</reference>
<feature type="transmembrane region" description="Helical" evidence="1">
    <location>
        <begin position="113"/>
        <end position="136"/>
    </location>
</feature>
<keyword evidence="1" id="KW-1133">Transmembrane helix</keyword>
<proteinExistence type="predicted"/>
<sequence>MWIVVAPAIFTRFSTFGLNIISQAFVGHIGPRELAAFALVFTILLRFANGVLHQRQWMGNDDITWFHGYCKIALSQKKMARHMKVMQCKGCSEPNTKDLERTKLGFQRNCLCFLFIHCSFSLLRGFFLCVQITVLVQWKKKKKKKEEEVEEEGELLYVSVLC</sequence>
<dbReference type="AlphaFoldDB" id="A0AAN9R0N5"/>
<comment type="caution">
    <text evidence="2">The sequence shown here is derived from an EMBL/GenBank/DDBJ whole genome shotgun (WGS) entry which is preliminary data.</text>
</comment>
<evidence type="ECO:0000313" key="2">
    <source>
        <dbReference type="EMBL" id="KAK7354004.1"/>
    </source>
</evidence>
<dbReference type="EMBL" id="JAYMYR010000007">
    <property type="protein sequence ID" value="KAK7354004.1"/>
    <property type="molecule type" value="Genomic_DNA"/>
</dbReference>
<protein>
    <submittedName>
        <fullName evidence="2">Uncharacterized protein</fullName>
    </submittedName>
</protein>
<gene>
    <name evidence="2" type="ORF">VNO80_19460</name>
</gene>
<organism evidence="2 3">
    <name type="scientific">Phaseolus coccineus</name>
    <name type="common">Scarlet runner bean</name>
    <name type="synonym">Phaseolus multiflorus</name>
    <dbReference type="NCBI Taxonomy" id="3886"/>
    <lineage>
        <taxon>Eukaryota</taxon>
        <taxon>Viridiplantae</taxon>
        <taxon>Streptophyta</taxon>
        <taxon>Embryophyta</taxon>
        <taxon>Tracheophyta</taxon>
        <taxon>Spermatophyta</taxon>
        <taxon>Magnoliopsida</taxon>
        <taxon>eudicotyledons</taxon>
        <taxon>Gunneridae</taxon>
        <taxon>Pentapetalae</taxon>
        <taxon>rosids</taxon>
        <taxon>fabids</taxon>
        <taxon>Fabales</taxon>
        <taxon>Fabaceae</taxon>
        <taxon>Papilionoideae</taxon>
        <taxon>50 kb inversion clade</taxon>
        <taxon>NPAAA clade</taxon>
        <taxon>indigoferoid/millettioid clade</taxon>
        <taxon>Phaseoleae</taxon>
        <taxon>Phaseolus</taxon>
    </lineage>
</organism>
<dbReference type="Proteomes" id="UP001374584">
    <property type="component" value="Unassembled WGS sequence"/>
</dbReference>
<name>A0AAN9R0N5_PHACN</name>
<evidence type="ECO:0000256" key="1">
    <source>
        <dbReference type="SAM" id="Phobius"/>
    </source>
</evidence>
<keyword evidence="3" id="KW-1185">Reference proteome</keyword>
<keyword evidence="1" id="KW-0812">Transmembrane</keyword>